<dbReference type="AlphaFoldDB" id="A0A9P7FZ03"/>
<proteinExistence type="predicted"/>
<gene>
    <name evidence="1" type="ORF">DXG03_006752</name>
</gene>
<dbReference type="Proteomes" id="UP000775547">
    <property type="component" value="Unassembled WGS sequence"/>
</dbReference>
<comment type="caution">
    <text evidence="1">The sequence shown here is derived from an EMBL/GenBank/DDBJ whole genome shotgun (WGS) entry which is preliminary data.</text>
</comment>
<evidence type="ECO:0000313" key="1">
    <source>
        <dbReference type="EMBL" id="KAG5640884.1"/>
    </source>
</evidence>
<keyword evidence="2" id="KW-1185">Reference proteome</keyword>
<protein>
    <submittedName>
        <fullName evidence="1">Uncharacterized protein</fullName>
    </submittedName>
</protein>
<reference evidence="1" key="2">
    <citation type="submission" date="2021-10" db="EMBL/GenBank/DDBJ databases">
        <title>Phylogenomics reveals ancestral predisposition of the termite-cultivated fungus Termitomyces towards a domesticated lifestyle.</title>
        <authorList>
            <person name="Auxier B."/>
            <person name="Grum-Grzhimaylo A."/>
            <person name="Cardenas M.E."/>
            <person name="Lodge J.D."/>
            <person name="Laessoe T."/>
            <person name="Pedersen O."/>
            <person name="Smith M.E."/>
            <person name="Kuyper T.W."/>
            <person name="Franco-Molano E.A."/>
            <person name="Baroni T.J."/>
            <person name="Aanen D.K."/>
        </authorList>
    </citation>
    <scope>NUCLEOTIDE SEQUENCE</scope>
    <source>
        <strain evidence="1">AP01</strain>
        <tissue evidence="1">Mycelium</tissue>
    </source>
</reference>
<sequence length="153" mass="17304">MGRSSKTTFSYGFILKEAEIKKLLVALGQDSENKKEYDTLPRWISSKKSGLEPYFFSGEVKYDESDEGEFKEAEIAFTFEGDDDDELEVPNYELEVWGYDTSCRLFKPVGSPLANESFMTVENAAYEKINNTEAFKKAGITAVPQWFITLATG</sequence>
<accession>A0A9P7FZ03</accession>
<evidence type="ECO:0000313" key="2">
    <source>
        <dbReference type="Proteomes" id="UP000775547"/>
    </source>
</evidence>
<dbReference type="OrthoDB" id="3059629at2759"/>
<reference evidence="1" key="1">
    <citation type="submission" date="2020-07" db="EMBL/GenBank/DDBJ databases">
        <authorList>
            <person name="Nieuwenhuis M."/>
            <person name="Van De Peppel L.J.J."/>
        </authorList>
    </citation>
    <scope>NUCLEOTIDE SEQUENCE</scope>
    <source>
        <strain evidence="1">AP01</strain>
        <tissue evidence="1">Mycelium</tissue>
    </source>
</reference>
<name>A0A9P7FZ03_9AGAR</name>
<organism evidence="1 2">
    <name type="scientific">Asterophora parasitica</name>
    <dbReference type="NCBI Taxonomy" id="117018"/>
    <lineage>
        <taxon>Eukaryota</taxon>
        <taxon>Fungi</taxon>
        <taxon>Dikarya</taxon>
        <taxon>Basidiomycota</taxon>
        <taxon>Agaricomycotina</taxon>
        <taxon>Agaricomycetes</taxon>
        <taxon>Agaricomycetidae</taxon>
        <taxon>Agaricales</taxon>
        <taxon>Tricholomatineae</taxon>
        <taxon>Lyophyllaceae</taxon>
        <taxon>Asterophora</taxon>
    </lineage>
</organism>
<dbReference type="EMBL" id="JABCKV010000463">
    <property type="protein sequence ID" value="KAG5640884.1"/>
    <property type="molecule type" value="Genomic_DNA"/>
</dbReference>